<dbReference type="Proteomes" id="UP001589628">
    <property type="component" value="Unassembled WGS sequence"/>
</dbReference>
<evidence type="ECO:0000256" key="1">
    <source>
        <dbReference type="ARBA" id="ARBA00023002"/>
    </source>
</evidence>
<dbReference type="Gene3D" id="3.40.605.10">
    <property type="entry name" value="Aldehyde Dehydrogenase, Chain A, domain 1"/>
    <property type="match status" value="1"/>
</dbReference>
<proteinExistence type="predicted"/>
<accession>A0ABV5ZC51</accession>
<gene>
    <name evidence="3" type="ORF">ACFFLH_10610</name>
</gene>
<comment type="caution">
    <text evidence="3">The sequence shown here is derived from an EMBL/GenBank/DDBJ whole genome shotgun (WGS) entry which is preliminary data.</text>
</comment>
<evidence type="ECO:0000313" key="3">
    <source>
        <dbReference type="EMBL" id="MFB9886866.1"/>
    </source>
</evidence>
<dbReference type="PANTHER" id="PTHR43353:SF3">
    <property type="entry name" value="ALDEHYDE DEHYDROGENASE-RELATED"/>
    <property type="match status" value="1"/>
</dbReference>
<name>A0ABV5ZC51_9GAMM</name>
<feature type="domain" description="Aldehyde dehydrogenase" evidence="2">
    <location>
        <begin position="27"/>
        <end position="443"/>
    </location>
</feature>
<dbReference type="InterPro" id="IPR015590">
    <property type="entry name" value="Aldehyde_DH_dom"/>
</dbReference>
<dbReference type="InterPro" id="IPR016163">
    <property type="entry name" value="Ald_DH_C"/>
</dbReference>
<protein>
    <submittedName>
        <fullName evidence="3">Aldehyde dehydrogenase (NADP(+))</fullName>
    </submittedName>
</protein>
<sequence length="540" mass="57482">MPASTSAAINAEVSPIATGQLINGQWQHQGDQYFQAANPATDTLLPERFYNASQAELDLAVSAAQQAFADLAKRPAAFRATLLARMAQELEQDKAQIIERAVAETALAPARIEGELGRTCGQLRLFANLLNDGNWQAPVIDSALPERQPLPRPDLRLSYVALGPVAVYSASNFPLAFSVAGGDSASALAAGCPVIVKGHPAHPGTSALVAESLRRALQAEGAHPGCFALLQSNDRHFSHALIRHPGIAAGGFTGSVAAGRDLFNSASQRPHPIPFYGELGSTNPVFILPGALRQDEAKLAQGLAASITQGAGQFCTNPGLVIALRSKGLERLLKHLSEAISQQSAQTMLSKRIWQSYQTRCEWLAQRPGLQLLAQGQKGGVNQAQAQLFKVSASQWLAQPDLEEENFGPSSLVIECESETELLAVAARLHGHLTATLHLQEHDHSLAARLCPILANKVGRILANGFPTGVEVCHAMQHGGPYPASSDSRSTSVGSRAILRFVRPLCWQNMPDALLPEALQADNPQGLVRLIDGHLSGTQA</sequence>
<organism evidence="3 4">
    <name type="scientific">Balneatrix alpica</name>
    <dbReference type="NCBI Taxonomy" id="75684"/>
    <lineage>
        <taxon>Bacteria</taxon>
        <taxon>Pseudomonadati</taxon>
        <taxon>Pseudomonadota</taxon>
        <taxon>Gammaproteobacteria</taxon>
        <taxon>Oceanospirillales</taxon>
        <taxon>Balneatrichaceae</taxon>
        <taxon>Balneatrix</taxon>
    </lineage>
</organism>
<reference evidence="3 4" key="1">
    <citation type="submission" date="2024-09" db="EMBL/GenBank/DDBJ databases">
        <authorList>
            <person name="Sun Q."/>
            <person name="Mori K."/>
        </authorList>
    </citation>
    <scope>NUCLEOTIDE SEQUENCE [LARGE SCALE GENOMIC DNA]</scope>
    <source>
        <strain evidence="3 4">ATCC 51285</strain>
    </source>
</reference>
<dbReference type="InterPro" id="IPR016161">
    <property type="entry name" value="Ald_DH/histidinol_DH"/>
</dbReference>
<keyword evidence="1" id="KW-0560">Oxidoreductase</keyword>
<dbReference type="CDD" id="cd07129">
    <property type="entry name" value="ALDH_KGSADH"/>
    <property type="match status" value="1"/>
</dbReference>
<dbReference type="InterPro" id="IPR050740">
    <property type="entry name" value="Aldehyde_DH_Superfamily"/>
</dbReference>
<dbReference type="EMBL" id="JBHLZN010000003">
    <property type="protein sequence ID" value="MFB9886866.1"/>
    <property type="molecule type" value="Genomic_DNA"/>
</dbReference>
<evidence type="ECO:0000259" key="2">
    <source>
        <dbReference type="Pfam" id="PF00171"/>
    </source>
</evidence>
<dbReference type="InterPro" id="IPR016162">
    <property type="entry name" value="Ald_DH_N"/>
</dbReference>
<dbReference type="PANTHER" id="PTHR43353">
    <property type="entry name" value="SUCCINATE-SEMIALDEHYDE DEHYDROGENASE, MITOCHONDRIAL"/>
    <property type="match status" value="1"/>
</dbReference>
<dbReference type="Gene3D" id="3.40.309.10">
    <property type="entry name" value="Aldehyde Dehydrogenase, Chain A, domain 2"/>
    <property type="match status" value="1"/>
</dbReference>
<dbReference type="InterPro" id="IPR044151">
    <property type="entry name" value="ALDH_KGSADH"/>
</dbReference>
<dbReference type="Pfam" id="PF00171">
    <property type="entry name" value="Aldedh"/>
    <property type="match status" value="1"/>
</dbReference>
<dbReference type="RefSeq" id="WP_051527535.1">
    <property type="nucleotide sequence ID" value="NZ_JBHLZN010000003.1"/>
</dbReference>
<keyword evidence="4" id="KW-1185">Reference proteome</keyword>
<evidence type="ECO:0000313" key="4">
    <source>
        <dbReference type="Proteomes" id="UP001589628"/>
    </source>
</evidence>
<dbReference type="SUPFAM" id="SSF53720">
    <property type="entry name" value="ALDH-like"/>
    <property type="match status" value="1"/>
</dbReference>